<dbReference type="Proteomes" id="UP001311232">
    <property type="component" value="Unassembled WGS sequence"/>
</dbReference>
<dbReference type="AlphaFoldDB" id="A0AAV9SEP2"/>
<name>A0AAV9SEP2_9TELE</name>
<accession>A0AAV9SEP2</accession>
<organism evidence="2 3">
    <name type="scientific">Crenichthys baileyi</name>
    <name type="common">White River springfish</name>
    <dbReference type="NCBI Taxonomy" id="28760"/>
    <lineage>
        <taxon>Eukaryota</taxon>
        <taxon>Metazoa</taxon>
        <taxon>Chordata</taxon>
        <taxon>Craniata</taxon>
        <taxon>Vertebrata</taxon>
        <taxon>Euteleostomi</taxon>
        <taxon>Actinopterygii</taxon>
        <taxon>Neopterygii</taxon>
        <taxon>Teleostei</taxon>
        <taxon>Neoteleostei</taxon>
        <taxon>Acanthomorphata</taxon>
        <taxon>Ovalentaria</taxon>
        <taxon>Atherinomorphae</taxon>
        <taxon>Cyprinodontiformes</taxon>
        <taxon>Goodeidae</taxon>
        <taxon>Crenichthys</taxon>
    </lineage>
</organism>
<comment type="caution">
    <text evidence="2">The sequence shown here is derived from an EMBL/GenBank/DDBJ whole genome shotgun (WGS) entry which is preliminary data.</text>
</comment>
<feature type="chain" id="PRO_5043418110" description="Secreted protein" evidence="1">
    <location>
        <begin position="19"/>
        <end position="116"/>
    </location>
</feature>
<evidence type="ECO:0008006" key="4">
    <source>
        <dbReference type="Google" id="ProtNLM"/>
    </source>
</evidence>
<evidence type="ECO:0000256" key="1">
    <source>
        <dbReference type="SAM" id="SignalP"/>
    </source>
</evidence>
<reference evidence="2 3" key="1">
    <citation type="submission" date="2021-06" db="EMBL/GenBank/DDBJ databases">
        <authorList>
            <person name="Palmer J.M."/>
        </authorList>
    </citation>
    <scope>NUCLEOTIDE SEQUENCE [LARGE SCALE GENOMIC DNA]</scope>
    <source>
        <strain evidence="2 3">MEX-2019</strain>
        <tissue evidence="2">Muscle</tissue>
    </source>
</reference>
<evidence type="ECO:0000313" key="3">
    <source>
        <dbReference type="Proteomes" id="UP001311232"/>
    </source>
</evidence>
<sequence>MQIVTVALSHSCLLSCLGSIGRLGFGSLPAFVPACLPACLPVYVHILHNHNHHLLHHHYHHHHVLLPLSSEGYEKSRSLNNIAGMAGNTLRLSPVNSPYGSPCPLRRSRSPIPSIL</sequence>
<keyword evidence="3" id="KW-1185">Reference proteome</keyword>
<protein>
    <recommendedName>
        <fullName evidence="4">Secreted protein</fullName>
    </recommendedName>
</protein>
<feature type="signal peptide" evidence="1">
    <location>
        <begin position="1"/>
        <end position="18"/>
    </location>
</feature>
<proteinExistence type="predicted"/>
<dbReference type="EMBL" id="JAHHUM010000439">
    <property type="protein sequence ID" value="KAK5619831.1"/>
    <property type="molecule type" value="Genomic_DNA"/>
</dbReference>
<keyword evidence="1" id="KW-0732">Signal</keyword>
<gene>
    <name evidence="2" type="ORF">CRENBAI_006622</name>
</gene>
<evidence type="ECO:0000313" key="2">
    <source>
        <dbReference type="EMBL" id="KAK5619831.1"/>
    </source>
</evidence>